<sequence length="264" mass="28357">MTDAALHVHRYGDPAGEPVVLLHGVTGHGARWRRTAEAYLADRAVLAPDLRGHGRSPHEPPWTVERHVADVLALLDAEGVERADLVGHSYGGMIALHLARTAPRRVRRLLLLDPAIGLAPADAAREARGYLVPVSFADAAEARAYRAARWSDAPAGAVDEEVAEHLEPSPDGRLRWRFEPAAVVTAYSEMARPHLTPPADVATHLVIAARADLVRPEFVVDCRAALGPGLVISEIEAGHMLYVDRLEETGTLIAGWLSGAAAGR</sequence>
<dbReference type="InterPro" id="IPR029058">
    <property type="entry name" value="AB_hydrolase_fold"/>
</dbReference>
<dbReference type="OrthoDB" id="8444301at2"/>
<evidence type="ECO:0000313" key="3">
    <source>
        <dbReference type="Proteomes" id="UP000295431"/>
    </source>
</evidence>
<proteinExistence type="predicted"/>
<dbReference type="GO" id="GO:0016020">
    <property type="term" value="C:membrane"/>
    <property type="evidence" value="ECO:0007669"/>
    <property type="project" value="TreeGrafter"/>
</dbReference>
<gene>
    <name evidence="2" type="ORF">E1284_13370</name>
</gene>
<dbReference type="PANTHER" id="PTHR43798">
    <property type="entry name" value="MONOACYLGLYCEROL LIPASE"/>
    <property type="match status" value="1"/>
</dbReference>
<dbReference type="PRINTS" id="PR00111">
    <property type="entry name" value="ABHYDROLASE"/>
</dbReference>
<dbReference type="InterPro" id="IPR000073">
    <property type="entry name" value="AB_hydrolase_1"/>
</dbReference>
<dbReference type="GO" id="GO:0016787">
    <property type="term" value="F:hydrolase activity"/>
    <property type="evidence" value="ECO:0007669"/>
    <property type="project" value="UniProtKB-KW"/>
</dbReference>
<feature type="domain" description="AB hydrolase-1" evidence="1">
    <location>
        <begin position="18"/>
        <end position="134"/>
    </location>
</feature>
<dbReference type="SUPFAM" id="SSF53474">
    <property type="entry name" value="alpha/beta-Hydrolases"/>
    <property type="match status" value="1"/>
</dbReference>
<keyword evidence="3" id="KW-1185">Reference proteome</keyword>
<dbReference type="Proteomes" id="UP000295431">
    <property type="component" value="Unassembled WGS sequence"/>
</dbReference>
<protein>
    <submittedName>
        <fullName evidence="2">Alpha/beta fold hydrolase</fullName>
    </submittedName>
</protein>
<reference evidence="2 3" key="1">
    <citation type="submission" date="2019-03" db="EMBL/GenBank/DDBJ databases">
        <title>Draft genome sequences of novel Actinobacteria.</title>
        <authorList>
            <person name="Sahin N."/>
            <person name="Ay H."/>
            <person name="Saygin H."/>
        </authorList>
    </citation>
    <scope>NUCLEOTIDE SEQUENCE [LARGE SCALE GENOMIC DNA]</scope>
    <source>
        <strain evidence="2 3">DSM 45347</strain>
    </source>
</reference>
<dbReference type="EMBL" id="SMJW01000054">
    <property type="protein sequence ID" value="TDC16228.1"/>
    <property type="molecule type" value="Genomic_DNA"/>
</dbReference>
<evidence type="ECO:0000259" key="1">
    <source>
        <dbReference type="Pfam" id="PF00561"/>
    </source>
</evidence>
<name>A0A4R4P1T3_9ACTN</name>
<organism evidence="2 3">
    <name type="scientific">Actinomadura bangladeshensis</name>
    <dbReference type="NCBI Taxonomy" id="453573"/>
    <lineage>
        <taxon>Bacteria</taxon>
        <taxon>Bacillati</taxon>
        <taxon>Actinomycetota</taxon>
        <taxon>Actinomycetes</taxon>
        <taxon>Streptosporangiales</taxon>
        <taxon>Thermomonosporaceae</taxon>
        <taxon>Actinomadura</taxon>
    </lineage>
</organism>
<dbReference type="Pfam" id="PF00561">
    <property type="entry name" value="Abhydrolase_1"/>
    <property type="match status" value="1"/>
</dbReference>
<dbReference type="PANTHER" id="PTHR43798:SF33">
    <property type="entry name" value="HYDROLASE, PUTATIVE (AFU_ORTHOLOGUE AFUA_2G14860)-RELATED"/>
    <property type="match status" value="1"/>
</dbReference>
<comment type="caution">
    <text evidence="2">The sequence shown here is derived from an EMBL/GenBank/DDBJ whole genome shotgun (WGS) entry which is preliminary data.</text>
</comment>
<accession>A0A4R4P1T3</accession>
<dbReference type="RefSeq" id="WP_131939374.1">
    <property type="nucleotide sequence ID" value="NZ_BAAAMX010000031.1"/>
</dbReference>
<dbReference type="Gene3D" id="3.40.50.1820">
    <property type="entry name" value="alpha/beta hydrolase"/>
    <property type="match status" value="1"/>
</dbReference>
<dbReference type="InterPro" id="IPR050266">
    <property type="entry name" value="AB_hydrolase_sf"/>
</dbReference>
<keyword evidence="2" id="KW-0378">Hydrolase</keyword>
<evidence type="ECO:0000313" key="2">
    <source>
        <dbReference type="EMBL" id="TDC16228.1"/>
    </source>
</evidence>
<dbReference type="AlphaFoldDB" id="A0A4R4P1T3"/>